<dbReference type="EMBL" id="WWTN01000036">
    <property type="protein sequence ID" value="MZH57466.1"/>
    <property type="molecule type" value="Genomic_DNA"/>
</dbReference>
<dbReference type="InterPro" id="IPR043519">
    <property type="entry name" value="NT_sf"/>
</dbReference>
<dbReference type="PANTHER" id="PTHR34822:SF1">
    <property type="entry name" value="GRPB FAMILY PROTEIN"/>
    <property type="match status" value="1"/>
</dbReference>
<dbReference type="InterPro" id="IPR007344">
    <property type="entry name" value="GrpB/CoaE"/>
</dbReference>
<dbReference type="Proteomes" id="UP000604383">
    <property type="component" value="Unassembled WGS sequence"/>
</dbReference>
<gene>
    <name evidence="1" type="ORF">GT664_17355</name>
</gene>
<comment type="caution">
    <text evidence="1">The sequence shown here is derived from an EMBL/GenBank/DDBJ whole genome shotgun (WGS) entry which is preliminary data.</text>
</comment>
<organism evidence="1 2">
    <name type="scientific">Clostridium innocuum</name>
    <dbReference type="NCBI Taxonomy" id="1522"/>
    <lineage>
        <taxon>Bacteria</taxon>
        <taxon>Bacillati</taxon>
        <taxon>Bacillota</taxon>
        <taxon>Clostridia</taxon>
        <taxon>Eubacteriales</taxon>
        <taxon>Clostridiaceae</taxon>
        <taxon>Clostridium</taxon>
    </lineage>
</organism>
<proteinExistence type="predicted"/>
<reference evidence="1" key="1">
    <citation type="journal article" date="2019" name="Nat. Med.">
        <title>A library of human gut bacterial isolates paired with longitudinal multiomics data enables mechanistic microbiome research.</title>
        <authorList>
            <person name="Poyet M."/>
            <person name="Groussin M."/>
            <person name="Gibbons S.M."/>
            <person name="Avila-Pacheco J."/>
            <person name="Jiang X."/>
            <person name="Kearney S.M."/>
            <person name="Perrotta A.R."/>
            <person name="Berdy B."/>
            <person name="Zhao S."/>
            <person name="Lieberman T.D."/>
            <person name="Swanson P.K."/>
            <person name="Smith M."/>
            <person name="Roesemann S."/>
            <person name="Alexander J.E."/>
            <person name="Rich S.A."/>
            <person name="Livny J."/>
            <person name="Vlamakis H."/>
            <person name="Clish C."/>
            <person name="Bullock K."/>
            <person name="Deik A."/>
            <person name="Scott J."/>
            <person name="Pierce K.A."/>
            <person name="Xavier R.J."/>
            <person name="Alm E.J."/>
        </authorList>
    </citation>
    <scope>NUCLEOTIDE SEQUENCE</scope>
    <source>
        <strain evidence="1">BIOML-A12</strain>
    </source>
</reference>
<evidence type="ECO:0000313" key="1">
    <source>
        <dbReference type="EMBL" id="MZH57466.1"/>
    </source>
</evidence>
<dbReference type="PANTHER" id="PTHR34822">
    <property type="entry name" value="GRPB DOMAIN PROTEIN (AFU_ORTHOLOGUE AFUA_1G01530)"/>
    <property type="match status" value="1"/>
</dbReference>
<dbReference type="Pfam" id="PF04229">
    <property type="entry name" value="GrpB"/>
    <property type="match status" value="1"/>
</dbReference>
<sequence length="402" mass="47027">MQERHESSAIWKQGKDICLRRKKMEAFMKLVYKNLTICSKAEGSIPVCDTTCVPQLQENLMNSTLQLYLLLDTIYAGYMQVTLQSARTVTIAMRLANIGKDFALLHRQYVYMLLFYVLYRWDIKQVMMEVDAKEQQLQENLVQLGFQRIEYEQEHPAIAKTPLLYRLQKSDFNRTDNQDATELQKLSLEQLWELFPIVIRPYNEQYTAWYDAQRLRLQSLLKASIVRISHMGSTAVKGLEAKPCVDILLETDTRHPQKLIETLTRDGWILMSRKQEEQGDILCFNKGYTALGFTEKVYHLHVRYPAAWGELYFCEYLRTHDAVCRKYAALKKNWHRPIAEIGMDIHRQKQNVLRKLQNWPVQSFLINSSSSEEIAENAAFDAFLPYTSHNWKIKENPSNPAG</sequence>
<dbReference type="Gene3D" id="3.30.460.10">
    <property type="entry name" value="Beta Polymerase, domain 2"/>
    <property type="match status" value="1"/>
</dbReference>
<accession>A0AB36BB13</accession>
<dbReference type="AlphaFoldDB" id="A0AB36BB13"/>
<protein>
    <submittedName>
        <fullName evidence="1">GrpB family protein</fullName>
    </submittedName>
</protein>
<evidence type="ECO:0000313" key="2">
    <source>
        <dbReference type="Proteomes" id="UP000604383"/>
    </source>
</evidence>
<dbReference type="SUPFAM" id="SSF81301">
    <property type="entry name" value="Nucleotidyltransferase"/>
    <property type="match status" value="1"/>
</dbReference>
<name>A0AB36BB13_CLOIN</name>